<organism evidence="1 2">
    <name type="scientific">Daedalea quercina L-15889</name>
    <dbReference type="NCBI Taxonomy" id="1314783"/>
    <lineage>
        <taxon>Eukaryota</taxon>
        <taxon>Fungi</taxon>
        <taxon>Dikarya</taxon>
        <taxon>Basidiomycota</taxon>
        <taxon>Agaricomycotina</taxon>
        <taxon>Agaricomycetes</taxon>
        <taxon>Polyporales</taxon>
        <taxon>Fomitopsis</taxon>
    </lineage>
</organism>
<protein>
    <submittedName>
        <fullName evidence="1">Uncharacterized protein</fullName>
    </submittedName>
</protein>
<dbReference type="Proteomes" id="UP000076727">
    <property type="component" value="Unassembled WGS sequence"/>
</dbReference>
<proteinExistence type="predicted"/>
<dbReference type="AlphaFoldDB" id="A0A165KV19"/>
<sequence length="168" mass="17931">MVWSLIRGVFPRPALTSCYIARFPILPAANSSAHHHCWEVAHLGGWDCTVPGESFLRVRSQSGGTGSVILPRNVADAVLVLPLPNLPASCCNLPGGPQFHTTSAANTSGEPSSPKWSLPHMLPSYCMAKHPPTSQHLSAAIKHETPGDLHFANGTEWATSAGRSNFMS</sequence>
<dbReference type="EMBL" id="KV429169">
    <property type="protein sequence ID" value="KZT63618.1"/>
    <property type="molecule type" value="Genomic_DNA"/>
</dbReference>
<accession>A0A165KV19</accession>
<reference evidence="1 2" key="1">
    <citation type="journal article" date="2016" name="Mol. Biol. Evol.">
        <title>Comparative Genomics of Early-Diverging Mushroom-Forming Fungi Provides Insights into the Origins of Lignocellulose Decay Capabilities.</title>
        <authorList>
            <person name="Nagy L.G."/>
            <person name="Riley R."/>
            <person name="Tritt A."/>
            <person name="Adam C."/>
            <person name="Daum C."/>
            <person name="Floudas D."/>
            <person name="Sun H."/>
            <person name="Yadav J.S."/>
            <person name="Pangilinan J."/>
            <person name="Larsson K.H."/>
            <person name="Matsuura K."/>
            <person name="Barry K."/>
            <person name="Labutti K."/>
            <person name="Kuo R."/>
            <person name="Ohm R.A."/>
            <person name="Bhattacharya S.S."/>
            <person name="Shirouzu T."/>
            <person name="Yoshinaga Y."/>
            <person name="Martin F.M."/>
            <person name="Grigoriev I.V."/>
            <person name="Hibbett D.S."/>
        </authorList>
    </citation>
    <scope>NUCLEOTIDE SEQUENCE [LARGE SCALE GENOMIC DNA]</scope>
    <source>
        <strain evidence="1 2">L-15889</strain>
    </source>
</reference>
<evidence type="ECO:0000313" key="2">
    <source>
        <dbReference type="Proteomes" id="UP000076727"/>
    </source>
</evidence>
<name>A0A165KV19_9APHY</name>
<evidence type="ECO:0000313" key="1">
    <source>
        <dbReference type="EMBL" id="KZT63618.1"/>
    </source>
</evidence>
<gene>
    <name evidence="1" type="ORF">DAEQUDRAFT_733625</name>
</gene>
<keyword evidence="2" id="KW-1185">Reference proteome</keyword>